<feature type="domain" description="HTH lysR-type" evidence="5">
    <location>
        <begin position="1"/>
        <end position="59"/>
    </location>
</feature>
<dbReference type="InterPro" id="IPR036388">
    <property type="entry name" value="WH-like_DNA-bd_sf"/>
</dbReference>
<dbReference type="PANTHER" id="PTHR30346:SF28">
    <property type="entry name" value="HTH-TYPE TRANSCRIPTIONAL REGULATOR CYNR"/>
    <property type="match status" value="1"/>
</dbReference>
<dbReference type="Pfam" id="PF00126">
    <property type="entry name" value="HTH_1"/>
    <property type="match status" value="1"/>
</dbReference>
<dbReference type="Proteomes" id="UP000886804">
    <property type="component" value="Unassembled WGS sequence"/>
</dbReference>
<dbReference type="Pfam" id="PF03466">
    <property type="entry name" value="LysR_substrate"/>
    <property type="match status" value="1"/>
</dbReference>
<reference evidence="6" key="1">
    <citation type="journal article" date="2021" name="PeerJ">
        <title>Extensive microbial diversity within the chicken gut microbiome revealed by metagenomics and culture.</title>
        <authorList>
            <person name="Gilroy R."/>
            <person name="Ravi A."/>
            <person name="Getino M."/>
            <person name="Pursley I."/>
            <person name="Horton D.L."/>
            <person name="Alikhan N.F."/>
            <person name="Baker D."/>
            <person name="Gharbi K."/>
            <person name="Hall N."/>
            <person name="Watson M."/>
            <person name="Adriaenssens E.M."/>
            <person name="Foster-Nyarko E."/>
            <person name="Jarju S."/>
            <person name="Secka A."/>
            <person name="Antonio M."/>
            <person name="Oren A."/>
            <person name="Chaudhuri R.R."/>
            <person name="La Ragione R."/>
            <person name="Hildebrand F."/>
            <person name="Pallen M.J."/>
        </authorList>
    </citation>
    <scope>NUCLEOTIDE SEQUENCE</scope>
    <source>
        <strain evidence="6">CHK188-4685</strain>
    </source>
</reference>
<keyword evidence="3" id="KW-0238">DNA-binding</keyword>
<gene>
    <name evidence="6" type="ORF">H9716_04780</name>
</gene>
<dbReference type="InterPro" id="IPR005119">
    <property type="entry name" value="LysR_subst-bd"/>
</dbReference>
<name>A0A9D2RLR5_9FIRM</name>
<evidence type="ECO:0000256" key="3">
    <source>
        <dbReference type="ARBA" id="ARBA00023125"/>
    </source>
</evidence>
<sequence>MINDRKMDYLLKIAETRSITSAARALYVSQPALSQFVSSLEKEYDTKIFEYESGKLTPTYTGELIIESFKQQKLLESNLQRALNDARQSRSGRFSIGISNGRAPMFLSIVLPDFKKEYPNIQLTINTKSENGFESMVAAGNLDIAFVMDRADVPAKVKEGLIYEPLFDYYCLLAAPPTHPIAREAERIPDWRLRPPVNLNDFKDEPFIQTITSDRHKHWEEDILKPYDFHPKQTILLTEESAVYSLVQAGLGFALLQDYVAFSYRKGAFFRLDRDNSKATLCIIYRKGFVLSKAMQYFIGLVKEHAKKGSFFQF</sequence>
<dbReference type="AlphaFoldDB" id="A0A9D2RLR5"/>
<evidence type="ECO:0000313" key="6">
    <source>
        <dbReference type="EMBL" id="HJB07162.1"/>
    </source>
</evidence>
<dbReference type="Gene3D" id="1.10.10.10">
    <property type="entry name" value="Winged helix-like DNA-binding domain superfamily/Winged helix DNA-binding domain"/>
    <property type="match status" value="1"/>
</dbReference>
<dbReference type="InterPro" id="IPR036390">
    <property type="entry name" value="WH_DNA-bd_sf"/>
</dbReference>
<comment type="similarity">
    <text evidence="1">Belongs to the LysR transcriptional regulatory family.</text>
</comment>
<dbReference type="CDD" id="cd05466">
    <property type="entry name" value="PBP2_LTTR_substrate"/>
    <property type="match status" value="1"/>
</dbReference>
<proteinExistence type="inferred from homology"/>
<dbReference type="InterPro" id="IPR000847">
    <property type="entry name" value="LysR_HTH_N"/>
</dbReference>
<dbReference type="GO" id="GO:0032993">
    <property type="term" value="C:protein-DNA complex"/>
    <property type="evidence" value="ECO:0007669"/>
    <property type="project" value="TreeGrafter"/>
</dbReference>
<evidence type="ECO:0000256" key="2">
    <source>
        <dbReference type="ARBA" id="ARBA00023015"/>
    </source>
</evidence>
<accession>A0A9D2RLR5</accession>
<reference evidence="6" key="2">
    <citation type="submission" date="2021-04" db="EMBL/GenBank/DDBJ databases">
        <authorList>
            <person name="Gilroy R."/>
        </authorList>
    </citation>
    <scope>NUCLEOTIDE SEQUENCE</scope>
    <source>
        <strain evidence="6">CHK188-4685</strain>
    </source>
</reference>
<dbReference type="PRINTS" id="PR00039">
    <property type="entry name" value="HTHLYSR"/>
</dbReference>
<dbReference type="GO" id="GO:0003700">
    <property type="term" value="F:DNA-binding transcription factor activity"/>
    <property type="evidence" value="ECO:0007669"/>
    <property type="project" value="InterPro"/>
</dbReference>
<comment type="caution">
    <text evidence="6">The sequence shown here is derived from an EMBL/GenBank/DDBJ whole genome shotgun (WGS) entry which is preliminary data.</text>
</comment>
<dbReference type="SUPFAM" id="SSF53850">
    <property type="entry name" value="Periplasmic binding protein-like II"/>
    <property type="match status" value="1"/>
</dbReference>
<dbReference type="EMBL" id="DWYS01000058">
    <property type="protein sequence ID" value="HJB07162.1"/>
    <property type="molecule type" value="Genomic_DNA"/>
</dbReference>
<dbReference type="PANTHER" id="PTHR30346">
    <property type="entry name" value="TRANSCRIPTIONAL DUAL REGULATOR HCAR-RELATED"/>
    <property type="match status" value="1"/>
</dbReference>
<dbReference type="Gene3D" id="3.40.190.290">
    <property type="match status" value="1"/>
</dbReference>
<keyword evidence="4" id="KW-0804">Transcription</keyword>
<keyword evidence="2" id="KW-0805">Transcription regulation</keyword>
<evidence type="ECO:0000259" key="5">
    <source>
        <dbReference type="PROSITE" id="PS50931"/>
    </source>
</evidence>
<protein>
    <submittedName>
        <fullName evidence="6">LysR family transcriptional regulator</fullName>
    </submittedName>
</protein>
<dbReference type="SUPFAM" id="SSF46785">
    <property type="entry name" value="Winged helix' DNA-binding domain"/>
    <property type="match status" value="1"/>
</dbReference>
<evidence type="ECO:0000256" key="4">
    <source>
        <dbReference type="ARBA" id="ARBA00023163"/>
    </source>
</evidence>
<dbReference type="PROSITE" id="PS50931">
    <property type="entry name" value="HTH_LYSR"/>
    <property type="match status" value="1"/>
</dbReference>
<evidence type="ECO:0000256" key="1">
    <source>
        <dbReference type="ARBA" id="ARBA00009437"/>
    </source>
</evidence>
<organism evidence="6 7">
    <name type="scientific">Candidatus Enterocloster faecavium</name>
    <dbReference type="NCBI Taxonomy" id="2838560"/>
    <lineage>
        <taxon>Bacteria</taxon>
        <taxon>Bacillati</taxon>
        <taxon>Bacillota</taxon>
        <taxon>Clostridia</taxon>
        <taxon>Lachnospirales</taxon>
        <taxon>Lachnospiraceae</taxon>
        <taxon>Enterocloster</taxon>
    </lineage>
</organism>
<dbReference type="GO" id="GO:0003677">
    <property type="term" value="F:DNA binding"/>
    <property type="evidence" value="ECO:0007669"/>
    <property type="project" value="UniProtKB-KW"/>
</dbReference>
<evidence type="ECO:0000313" key="7">
    <source>
        <dbReference type="Proteomes" id="UP000886804"/>
    </source>
</evidence>